<dbReference type="RefSeq" id="WP_187256904.1">
    <property type="nucleotide sequence ID" value="NZ_JBHULF010000007.1"/>
</dbReference>
<dbReference type="PROSITE" id="PS51257">
    <property type="entry name" value="PROKAR_LIPOPROTEIN"/>
    <property type="match status" value="1"/>
</dbReference>
<organism evidence="3 4">
    <name type="scientific">Flavihumibacter stibioxidans</name>
    <dbReference type="NCBI Taxonomy" id="1834163"/>
    <lineage>
        <taxon>Bacteria</taxon>
        <taxon>Pseudomonadati</taxon>
        <taxon>Bacteroidota</taxon>
        <taxon>Chitinophagia</taxon>
        <taxon>Chitinophagales</taxon>
        <taxon>Chitinophagaceae</taxon>
        <taxon>Flavihumibacter</taxon>
    </lineage>
</organism>
<comment type="caution">
    <text evidence="3">The sequence shown here is derived from an EMBL/GenBank/DDBJ whole genome shotgun (WGS) entry which is preliminary data.</text>
</comment>
<evidence type="ECO:0000259" key="2">
    <source>
        <dbReference type="Pfam" id="PF11827"/>
    </source>
</evidence>
<dbReference type="EMBL" id="MBUA01000023">
    <property type="protein sequence ID" value="MBC6491568.1"/>
    <property type="molecule type" value="Genomic_DNA"/>
</dbReference>
<feature type="domain" description="DUF3347" evidence="2">
    <location>
        <begin position="73"/>
        <end position="147"/>
    </location>
</feature>
<dbReference type="Pfam" id="PF11827">
    <property type="entry name" value="DUF3347"/>
    <property type="match status" value="1"/>
</dbReference>
<feature type="compositionally biased region" description="Basic and acidic residues" evidence="1">
    <location>
        <begin position="23"/>
        <end position="34"/>
    </location>
</feature>
<keyword evidence="4" id="KW-1185">Reference proteome</keyword>
<proteinExistence type="predicted"/>
<accession>A0ABR7M959</accession>
<protein>
    <recommendedName>
        <fullName evidence="2">DUF3347 domain-containing protein</fullName>
    </recommendedName>
</protein>
<dbReference type="Proteomes" id="UP000765802">
    <property type="component" value="Unassembled WGS sequence"/>
</dbReference>
<evidence type="ECO:0000313" key="3">
    <source>
        <dbReference type="EMBL" id="MBC6491568.1"/>
    </source>
</evidence>
<gene>
    <name evidence="3" type="ORF">BC349_10950</name>
</gene>
<name>A0ABR7M959_9BACT</name>
<dbReference type="InterPro" id="IPR021782">
    <property type="entry name" value="DUF3347"/>
</dbReference>
<evidence type="ECO:0000313" key="4">
    <source>
        <dbReference type="Proteomes" id="UP000765802"/>
    </source>
</evidence>
<sequence>MNKLIYGLIILTAIVFTSCNDHKNTSHEDHHSSHSGDSSTPHAAATETHEIKIIPVLFKNTDPVISSALETITGNYLTIKNALASDNPVEAAAAAKSLSENLAGIDKSRFSAEQKSAFDKSEQGLSEHVVQITTSAGDIKGQRNHLSC</sequence>
<feature type="region of interest" description="Disordered" evidence="1">
    <location>
        <begin position="23"/>
        <end position="45"/>
    </location>
</feature>
<reference evidence="3 4" key="1">
    <citation type="submission" date="2016-07" db="EMBL/GenBank/DDBJ databases">
        <title>Genome analysis of Flavihumibacter stibioxidans YS-17.</title>
        <authorList>
            <person name="Shi K."/>
            <person name="Han Y."/>
            <person name="Wang G."/>
        </authorList>
    </citation>
    <scope>NUCLEOTIDE SEQUENCE [LARGE SCALE GENOMIC DNA]</scope>
    <source>
        <strain evidence="3 4">YS-17</strain>
    </source>
</reference>
<evidence type="ECO:0000256" key="1">
    <source>
        <dbReference type="SAM" id="MobiDB-lite"/>
    </source>
</evidence>